<keyword evidence="3" id="KW-1185">Reference proteome</keyword>
<evidence type="ECO:0000259" key="1">
    <source>
        <dbReference type="Pfam" id="PF08818"/>
    </source>
</evidence>
<dbReference type="Proteomes" id="UP000741013">
    <property type="component" value="Unassembled WGS sequence"/>
</dbReference>
<proteinExistence type="predicted"/>
<feature type="domain" description="YdhG-like" evidence="1">
    <location>
        <begin position="19"/>
        <end position="114"/>
    </location>
</feature>
<name>A0ABS4PYT5_9PSEU</name>
<sequence length="121" mass="12987">MPQFATVEAYRDGLPAAQQDLLGKLLPLIDAEFPGAGAVWHGHPVWSLGAKPGQSPVCFVKAYAGHVSFGFWQGQALTDPSGRLTAGAREMASVKLREVADLDSALFAGWLRQARELAGRR</sequence>
<protein>
    <recommendedName>
        <fullName evidence="1">YdhG-like domain-containing protein</fullName>
    </recommendedName>
</protein>
<organism evidence="2 3">
    <name type="scientific">Amycolatopsis magusensis</name>
    <dbReference type="NCBI Taxonomy" id="882444"/>
    <lineage>
        <taxon>Bacteria</taxon>
        <taxon>Bacillati</taxon>
        <taxon>Actinomycetota</taxon>
        <taxon>Actinomycetes</taxon>
        <taxon>Pseudonocardiales</taxon>
        <taxon>Pseudonocardiaceae</taxon>
        <taxon>Amycolatopsis</taxon>
    </lineage>
</organism>
<evidence type="ECO:0000313" key="3">
    <source>
        <dbReference type="Proteomes" id="UP000741013"/>
    </source>
</evidence>
<accession>A0ABS4PYT5</accession>
<dbReference type="SUPFAM" id="SSF159888">
    <property type="entry name" value="YdhG-like"/>
    <property type="match status" value="1"/>
</dbReference>
<gene>
    <name evidence="2" type="ORF">JOM49_005596</name>
</gene>
<evidence type="ECO:0000313" key="2">
    <source>
        <dbReference type="EMBL" id="MBP2184070.1"/>
    </source>
</evidence>
<dbReference type="Pfam" id="PF08818">
    <property type="entry name" value="DUF1801"/>
    <property type="match status" value="1"/>
</dbReference>
<dbReference type="EMBL" id="JAGGMS010000001">
    <property type="protein sequence ID" value="MBP2184070.1"/>
    <property type="molecule type" value="Genomic_DNA"/>
</dbReference>
<comment type="caution">
    <text evidence="2">The sequence shown here is derived from an EMBL/GenBank/DDBJ whole genome shotgun (WGS) entry which is preliminary data.</text>
</comment>
<dbReference type="InterPro" id="IPR014922">
    <property type="entry name" value="YdhG-like"/>
</dbReference>
<reference evidence="2 3" key="1">
    <citation type="submission" date="2021-03" db="EMBL/GenBank/DDBJ databases">
        <title>Sequencing the genomes of 1000 actinobacteria strains.</title>
        <authorList>
            <person name="Klenk H.-P."/>
        </authorList>
    </citation>
    <scope>NUCLEOTIDE SEQUENCE [LARGE SCALE GENOMIC DNA]</scope>
    <source>
        <strain evidence="2 3">DSM 45510</strain>
    </source>
</reference>
<dbReference type="RefSeq" id="WP_209667137.1">
    <property type="nucleotide sequence ID" value="NZ_JAGGMS010000001.1"/>
</dbReference>